<proteinExistence type="predicted"/>
<evidence type="ECO:0000313" key="1">
    <source>
        <dbReference type="EMBL" id="ORW08029.1"/>
    </source>
</evidence>
<organism evidence="1 2">
    <name type="scientific">Mycolicibacter longobardus</name>
    <dbReference type="NCBI Taxonomy" id="1108812"/>
    <lineage>
        <taxon>Bacteria</taxon>
        <taxon>Bacillati</taxon>
        <taxon>Actinomycetota</taxon>
        <taxon>Actinomycetes</taxon>
        <taxon>Mycobacteriales</taxon>
        <taxon>Mycobacteriaceae</taxon>
        <taxon>Mycolicibacter</taxon>
    </lineage>
</organism>
<gene>
    <name evidence="1" type="ORF">AWC16_20030</name>
</gene>
<dbReference type="AlphaFoldDB" id="A0A1X1YAD1"/>
<protein>
    <submittedName>
        <fullName evidence="1">Uncharacterized protein</fullName>
    </submittedName>
</protein>
<reference evidence="1 2" key="1">
    <citation type="submission" date="2016-01" db="EMBL/GenBank/DDBJ databases">
        <title>The new phylogeny of the genus Mycobacterium.</title>
        <authorList>
            <person name="Tarcisio F."/>
            <person name="Conor M."/>
            <person name="Antonella G."/>
            <person name="Elisabetta G."/>
            <person name="Giulia F.S."/>
            <person name="Sara T."/>
            <person name="Anna F."/>
            <person name="Clotilde B."/>
            <person name="Roberto B."/>
            <person name="Veronica D.S."/>
            <person name="Fabio R."/>
            <person name="Monica P."/>
            <person name="Olivier J."/>
            <person name="Enrico T."/>
            <person name="Nicola S."/>
        </authorList>
    </citation>
    <scope>NUCLEOTIDE SEQUENCE [LARGE SCALE GENOMIC DNA]</scope>
    <source>
        <strain evidence="1 2">DSM 45394</strain>
    </source>
</reference>
<comment type="caution">
    <text evidence="1">The sequence shown here is derived from an EMBL/GenBank/DDBJ whole genome shotgun (WGS) entry which is preliminary data.</text>
</comment>
<dbReference type="EMBL" id="LQPG01000039">
    <property type="protein sequence ID" value="ORW08029.1"/>
    <property type="molecule type" value="Genomic_DNA"/>
</dbReference>
<dbReference type="STRING" id="1108812.AWC16_20030"/>
<name>A0A1X1YAD1_9MYCO</name>
<evidence type="ECO:0000313" key="2">
    <source>
        <dbReference type="Proteomes" id="UP000193866"/>
    </source>
</evidence>
<sequence length="166" mass="18917">MLRVGISEASPLGEQMGGDYREVDDVTRILRFLEESEDEVSLAQLAQWLHVPEQRAFELVDVLAADGVFAEGLVATVEFGYDDEEQEDPRPCTVWVLRGRNRRSSPTRARGMDELGFFPYSSAETNDRIDLINRALTSGNQIPDEMHEALCRACRKLSEWRVELER</sequence>
<accession>A0A1X1YAD1</accession>
<keyword evidence="2" id="KW-1185">Reference proteome</keyword>
<dbReference type="Proteomes" id="UP000193866">
    <property type="component" value="Unassembled WGS sequence"/>
</dbReference>